<dbReference type="EMBL" id="VCGU01000001">
    <property type="protein sequence ID" value="TRY80238.1"/>
    <property type="molecule type" value="Genomic_DNA"/>
</dbReference>
<keyword evidence="2" id="KW-0732">Signal</keyword>
<feature type="compositionally biased region" description="Low complexity" evidence="1">
    <location>
        <begin position="119"/>
        <end position="139"/>
    </location>
</feature>
<feature type="region of interest" description="Disordered" evidence="1">
    <location>
        <begin position="285"/>
        <end position="508"/>
    </location>
</feature>
<evidence type="ECO:0000313" key="4">
    <source>
        <dbReference type="Proteomes" id="UP000318571"/>
    </source>
</evidence>
<feature type="compositionally biased region" description="Pro residues" evidence="1">
    <location>
        <begin position="452"/>
        <end position="476"/>
    </location>
</feature>
<evidence type="ECO:0000313" key="3">
    <source>
        <dbReference type="EMBL" id="TRY80238.1"/>
    </source>
</evidence>
<evidence type="ECO:0000256" key="2">
    <source>
        <dbReference type="SAM" id="SignalP"/>
    </source>
</evidence>
<proteinExistence type="predicted"/>
<keyword evidence="4" id="KW-1185">Reference proteome</keyword>
<feature type="compositionally biased region" description="Low complexity" evidence="1">
    <location>
        <begin position="381"/>
        <end position="392"/>
    </location>
</feature>
<feature type="region of interest" description="Disordered" evidence="1">
    <location>
        <begin position="107"/>
        <end position="140"/>
    </location>
</feature>
<feature type="chain" id="PRO_5022125759" evidence="2">
    <location>
        <begin position="18"/>
        <end position="954"/>
    </location>
</feature>
<dbReference type="Proteomes" id="UP000318571">
    <property type="component" value="Chromosome 12"/>
</dbReference>
<comment type="caution">
    <text evidence="3">The sequence shown here is derived from an EMBL/GenBank/DDBJ whole genome shotgun (WGS) entry which is preliminary data.</text>
</comment>
<feature type="compositionally biased region" description="Basic and acidic residues" evidence="1">
    <location>
        <begin position="363"/>
        <end position="377"/>
    </location>
</feature>
<organism evidence="3 4">
    <name type="scientific">Tigriopus californicus</name>
    <name type="common">Marine copepod</name>
    <dbReference type="NCBI Taxonomy" id="6832"/>
    <lineage>
        <taxon>Eukaryota</taxon>
        <taxon>Metazoa</taxon>
        <taxon>Ecdysozoa</taxon>
        <taxon>Arthropoda</taxon>
        <taxon>Crustacea</taxon>
        <taxon>Multicrustacea</taxon>
        <taxon>Hexanauplia</taxon>
        <taxon>Copepoda</taxon>
        <taxon>Harpacticoida</taxon>
        <taxon>Harpacticidae</taxon>
        <taxon>Tigriopus</taxon>
    </lineage>
</organism>
<dbReference type="AlphaFoldDB" id="A0A553PRC1"/>
<gene>
    <name evidence="3" type="ORF">TCAL_12371</name>
</gene>
<evidence type="ECO:0000256" key="1">
    <source>
        <dbReference type="SAM" id="MobiDB-lite"/>
    </source>
</evidence>
<feature type="compositionally biased region" description="Basic and acidic residues" evidence="1">
    <location>
        <begin position="891"/>
        <end position="905"/>
    </location>
</feature>
<feature type="compositionally biased region" description="Low complexity" evidence="1">
    <location>
        <begin position="318"/>
        <end position="344"/>
    </location>
</feature>
<feature type="compositionally biased region" description="Polar residues" evidence="1">
    <location>
        <begin position="914"/>
        <end position="936"/>
    </location>
</feature>
<reference evidence="3 4" key="1">
    <citation type="journal article" date="2018" name="Nat. Ecol. Evol.">
        <title>Genomic signatures of mitonuclear coevolution across populations of Tigriopus californicus.</title>
        <authorList>
            <person name="Barreto F.S."/>
            <person name="Watson E.T."/>
            <person name="Lima T.G."/>
            <person name="Willett C.S."/>
            <person name="Edmands S."/>
            <person name="Li W."/>
            <person name="Burton R.S."/>
        </authorList>
    </citation>
    <scope>NUCLEOTIDE SEQUENCE [LARGE SCALE GENOMIC DNA]</scope>
    <source>
        <strain evidence="3 4">San Diego</strain>
    </source>
</reference>
<feature type="region of interest" description="Disordered" evidence="1">
    <location>
        <begin position="175"/>
        <end position="199"/>
    </location>
</feature>
<protein>
    <submittedName>
        <fullName evidence="3">Uncharacterized protein</fullName>
    </submittedName>
</protein>
<sequence length="954" mass="106412">MTMSRLVLLLWVALVSGLPTDHNDRIAFQRRIGPFSGDNRLPLGSFHQAPLNYQNGQLEEGILEPPKQEVAKRKLLLPIISEGYASTNFQGGASSKDKDTSIQEQSKIVQDAETKAVVTTKRPTKTTTTTKQPSRPPRTTSKRVIFRDETTPAPTKVPIINGYLFDELDAPKIRTPPAYLPSRPQTTSTPTTTESPYGRPLPLRGHFANPSQGRPTSFIQPAFNIPDQPSLAFDTQSTVVGQKFTNKADPQVLEAGLPAFVETDNGQRIDLYQGELITADNNPEGELVHFSFSPPQQSAGTKDKPVTLKSKPSAYEIPSSRPSETTPRPYRPQSQSPPQQDIYQAGYEQINVPDHTNHPRPGGPEKFDPNTFHEDRPALISTQQNSQSPSNSDYYPLGKPVHLQAPVPPRGPPGQSAQNGPPRPKPTSSSGSFFDFLIPSFIRSKSDRPNRRPPPPPPPQKRQPPPKNRQPRPPPQNRRHNFPIPSVPHIDPPRLDLNAPYGSPQNPILLHLPESFGQYPPPPQLQRRTSSHARFEDHHNAPPEPNELDENVIVNRLGEEFLAEIPEVQDLESQDQNNVIMGTVEEVDLDSDLAIRRPIDHIQVPGISQAVPTRQQAPFLPSQHMSHPLQTEKAEGPHIKVPKQPMALPYKLAEYRHKLQDPEFFRNVTQAHVFHYRDPDHVDQSNVSGDEPVSYIEESNPFFLRQVDGDNHDIVEEPQASQHQPLDLIEFAPPAKPKHYQTRTSKPDVNTVYTPNGITTSRPLASSMEPSFSVEAGHSPGGHIDQPSRDTRHPIAQQISSFLEFYLNNPKVSNKAPIISTSVDKLIHNHFEVENEIHEHPEESFEVGLDEDAAFPLLDRQAEEQLEEVFIASDSPQDSDWYILDTKGRRVMKDKSRTEEPKSTSEDPSYLESEPNTSPTTLQPSATDPPSTSVSISERPVEGGFVPVSVQTEN</sequence>
<accession>A0A553PRC1</accession>
<feature type="compositionally biased region" description="Low complexity" evidence="1">
    <location>
        <begin position="181"/>
        <end position="196"/>
    </location>
</feature>
<name>A0A553PRC1_TIGCA</name>
<feature type="region of interest" description="Disordered" evidence="1">
    <location>
        <begin position="520"/>
        <end position="547"/>
    </location>
</feature>
<feature type="region of interest" description="Disordered" evidence="1">
    <location>
        <begin position="891"/>
        <end position="954"/>
    </location>
</feature>
<feature type="signal peptide" evidence="2">
    <location>
        <begin position="1"/>
        <end position="17"/>
    </location>
</feature>